<name>A0ACC2BVT9_DIPCM</name>
<evidence type="ECO:0000313" key="1">
    <source>
        <dbReference type="EMBL" id="KAJ7533812.1"/>
    </source>
</evidence>
<dbReference type="EMBL" id="CM055104">
    <property type="protein sequence ID" value="KAJ7533812.1"/>
    <property type="molecule type" value="Genomic_DNA"/>
</dbReference>
<gene>
    <name evidence="1" type="ORF">O6H91_13G066200</name>
</gene>
<sequence>MFLIMDCPLDSMTLPSPVVSRDTGTINSSETMSMDMMGNPLTDMLSFQFQTTSSKYLYNEKASLGFQDMMEFSDQSSRLTFLQLLEENNGSIDELQSFDPFHLKFPGLEEQPTQETISENVTHGQFVETSSYAAQMEVETISSEAFEIQTQHPNHVEDAVLLSSTVASDEICGKPNPITSDHEANSGSNSEKPPDNRLVSSDNFFCGGPSQSSSGTDTQSKPKRKRPKSCKNSDEVESQRQTHIAVERNRRKQMNEHLNILRSLMPGSYVQRGDQASIVGGAIEFVKELEQLLDCLQAQKRRRTYAEAFSPKPSILLKPTFPVYPLRPDQSQVYSLPADSKYVNDNFYEPMTKEVFAESKSELAEVEVKVVGADAFVKILSQRRPGQLLKTIAALESLCLTIVHTNITTIEQTVLYSFNATLGAECNLNVDDIAAALQHIFTMIHNNCSTL</sequence>
<dbReference type="Proteomes" id="UP001162992">
    <property type="component" value="Chromosome 13"/>
</dbReference>
<accession>A0ACC2BVT9</accession>
<reference evidence="2" key="1">
    <citation type="journal article" date="2024" name="Proc. Natl. Acad. Sci. U.S.A.">
        <title>Extraordinary preservation of gene collinearity over three hundred million years revealed in homosporous lycophytes.</title>
        <authorList>
            <person name="Li C."/>
            <person name="Wickell D."/>
            <person name="Kuo L.Y."/>
            <person name="Chen X."/>
            <person name="Nie B."/>
            <person name="Liao X."/>
            <person name="Peng D."/>
            <person name="Ji J."/>
            <person name="Jenkins J."/>
            <person name="Williams M."/>
            <person name="Shu S."/>
            <person name="Plott C."/>
            <person name="Barry K."/>
            <person name="Rajasekar S."/>
            <person name="Grimwood J."/>
            <person name="Han X."/>
            <person name="Sun S."/>
            <person name="Hou Z."/>
            <person name="He W."/>
            <person name="Dai G."/>
            <person name="Sun C."/>
            <person name="Schmutz J."/>
            <person name="Leebens-Mack J.H."/>
            <person name="Li F.W."/>
            <person name="Wang L."/>
        </authorList>
    </citation>
    <scope>NUCLEOTIDE SEQUENCE [LARGE SCALE GENOMIC DNA]</scope>
    <source>
        <strain evidence="2">cv. PW_Plant_1</strain>
    </source>
</reference>
<organism evidence="1 2">
    <name type="scientific">Diphasiastrum complanatum</name>
    <name type="common">Issler's clubmoss</name>
    <name type="synonym">Lycopodium complanatum</name>
    <dbReference type="NCBI Taxonomy" id="34168"/>
    <lineage>
        <taxon>Eukaryota</taxon>
        <taxon>Viridiplantae</taxon>
        <taxon>Streptophyta</taxon>
        <taxon>Embryophyta</taxon>
        <taxon>Tracheophyta</taxon>
        <taxon>Lycopodiopsida</taxon>
        <taxon>Lycopodiales</taxon>
        <taxon>Lycopodiaceae</taxon>
        <taxon>Lycopodioideae</taxon>
        <taxon>Diphasiastrum</taxon>
    </lineage>
</organism>
<protein>
    <submittedName>
        <fullName evidence="1">Uncharacterized protein</fullName>
    </submittedName>
</protein>
<evidence type="ECO:0000313" key="2">
    <source>
        <dbReference type="Proteomes" id="UP001162992"/>
    </source>
</evidence>
<comment type="caution">
    <text evidence="1">The sequence shown here is derived from an EMBL/GenBank/DDBJ whole genome shotgun (WGS) entry which is preliminary data.</text>
</comment>
<keyword evidence="2" id="KW-1185">Reference proteome</keyword>
<proteinExistence type="predicted"/>